<dbReference type="InterPro" id="IPR047196">
    <property type="entry name" value="YidC_ALB_C"/>
</dbReference>
<dbReference type="Pfam" id="PF14849">
    <property type="entry name" value="YidC_periplas"/>
    <property type="match status" value="1"/>
</dbReference>
<evidence type="ECO:0000256" key="6">
    <source>
        <dbReference type="ARBA" id="ARBA00022692"/>
    </source>
</evidence>
<evidence type="ECO:0000256" key="12">
    <source>
        <dbReference type="ARBA" id="ARBA00033342"/>
    </source>
</evidence>
<evidence type="ECO:0000259" key="15">
    <source>
        <dbReference type="Pfam" id="PF02096"/>
    </source>
</evidence>
<evidence type="ECO:0000256" key="10">
    <source>
        <dbReference type="ARBA" id="ARBA00023186"/>
    </source>
</evidence>
<comment type="subcellular location">
    <subcellularLocation>
        <location evidence="1">Cell inner membrane</location>
        <topology evidence="1">Multi-pass membrane protein</topology>
    </subcellularLocation>
    <subcellularLocation>
        <location evidence="13">Cell membrane</location>
        <topology evidence="13">Multi-pass membrane protein</topology>
    </subcellularLocation>
</comment>
<dbReference type="CDD" id="cd19961">
    <property type="entry name" value="EcYidC-like_peri"/>
    <property type="match status" value="1"/>
</dbReference>
<feature type="region of interest" description="Disordered" evidence="14">
    <location>
        <begin position="576"/>
        <end position="609"/>
    </location>
</feature>
<dbReference type="Pfam" id="PF02096">
    <property type="entry name" value="60KD_IMP"/>
    <property type="match status" value="1"/>
</dbReference>
<evidence type="ECO:0000313" key="18">
    <source>
        <dbReference type="Proteomes" id="UP000295164"/>
    </source>
</evidence>
<dbReference type="GO" id="GO:0015031">
    <property type="term" value="P:protein transport"/>
    <property type="evidence" value="ECO:0007669"/>
    <property type="project" value="UniProtKB-KW"/>
</dbReference>
<keyword evidence="8 13" id="KW-1133">Transmembrane helix</keyword>
<dbReference type="GO" id="GO:0032977">
    <property type="term" value="F:membrane insertase activity"/>
    <property type="evidence" value="ECO:0007669"/>
    <property type="project" value="InterPro"/>
</dbReference>
<evidence type="ECO:0000256" key="1">
    <source>
        <dbReference type="ARBA" id="ARBA00004429"/>
    </source>
</evidence>
<organism evidence="17 18">
    <name type="scientific">Flaviaesturariibacter aridisoli</name>
    <dbReference type="NCBI Taxonomy" id="2545761"/>
    <lineage>
        <taxon>Bacteria</taxon>
        <taxon>Pseudomonadati</taxon>
        <taxon>Bacteroidota</taxon>
        <taxon>Chitinophagia</taxon>
        <taxon>Chitinophagales</taxon>
        <taxon>Chitinophagaceae</taxon>
        <taxon>Flaviaestuariibacter</taxon>
    </lineage>
</organism>
<evidence type="ECO:0000256" key="14">
    <source>
        <dbReference type="SAM" id="MobiDB-lite"/>
    </source>
</evidence>
<keyword evidence="4 13" id="KW-0813">Transport</keyword>
<keyword evidence="9 13" id="KW-0472">Membrane</keyword>
<feature type="transmembrane region" description="Helical" evidence="13">
    <location>
        <begin position="428"/>
        <end position="452"/>
    </location>
</feature>
<dbReference type="RefSeq" id="WP_131850572.1">
    <property type="nucleotide sequence ID" value="NZ_SKFH01000002.1"/>
</dbReference>
<keyword evidence="10 13" id="KW-0143">Chaperone</keyword>
<evidence type="ECO:0000256" key="3">
    <source>
        <dbReference type="ARBA" id="ARBA00015325"/>
    </source>
</evidence>
<evidence type="ECO:0000256" key="5">
    <source>
        <dbReference type="ARBA" id="ARBA00022475"/>
    </source>
</evidence>
<dbReference type="InterPro" id="IPR028053">
    <property type="entry name" value="Membr_insert_YidC_N"/>
</dbReference>
<keyword evidence="18" id="KW-1185">Reference proteome</keyword>
<sequence>MNFDRNTIIGFVCLGLLFLGMFLYTSRDQKAFQEQKRIKDSTEAAHRPKINPAIALADSLRADSLARQAQTAGLDSSAKGPEQTMTVENSVVRVTFSSRGGQPKLVELKKFKSFDSSLVRLGGQAGDHFQYNVVTGANQTALSTTLNYTASPVTTGVDGSQQVSFRLQTPGGPVVHQYTIRKDDYLIDFNLQVPQAFTQNGKLGVEWAKEAVQVQKDLSYERQQSTLAYREDGNYDDYNVFKSGPHSFEKAVSWVAVKQQFFNSTLIARNNFAGGTLSWTPPPSEVTPGNRSVVKATASLQLVLQNGAAPLALYYGPNDYKLLKRYDNGMESMVNLGSGMFAFVKYLNRWVVLPVFDFFTSITANVGIAILLLTLFIRLLISPLTYKSYVSSAKMKLMKPEIDKLKEKHPGDQQAQSMAQMQLFREAGVSPLGGCLPALVQMPIFIALYNFFNSNIAVRGKSFLWAEDLSRYDSIVHFGFNIPLLGDHLSLFTITAVITSLAISLYSMSMTPTQDNPMMKYMPYIFPVVMLFFFNKLPAALTWYYTVSNIITLLLQFLIQNYIIDHDKILAQIEENRRKPKKASGWAEKMAQMQEQQKRLQDQQRNKKG</sequence>
<dbReference type="Proteomes" id="UP000295164">
    <property type="component" value="Unassembled WGS sequence"/>
</dbReference>
<dbReference type="OrthoDB" id="9780552at2"/>
<protein>
    <recommendedName>
        <fullName evidence="3 13">Membrane protein insertase YidC</fullName>
    </recommendedName>
    <alternativeName>
        <fullName evidence="12 13">Foldase YidC</fullName>
    </alternativeName>
    <alternativeName>
        <fullName evidence="11 13">Membrane integrase YidC</fullName>
    </alternativeName>
    <alternativeName>
        <fullName evidence="13">Membrane protein YidC</fullName>
    </alternativeName>
</protein>
<feature type="domain" description="Membrane insertase YidC N-terminal" evidence="16">
    <location>
        <begin position="85"/>
        <end position="343"/>
    </location>
</feature>
<evidence type="ECO:0000256" key="4">
    <source>
        <dbReference type="ARBA" id="ARBA00022448"/>
    </source>
</evidence>
<dbReference type="InterPro" id="IPR001708">
    <property type="entry name" value="YidC/ALB3/OXA1/COX18"/>
</dbReference>
<keyword evidence="6 13" id="KW-0812">Transmembrane</keyword>
<keyword evidence="7 13" id="KW-0653">Protein transport</keyword>
<feature type="transmembrane region" description="Helical" evidence="13">
    <location>
        <begin position="521"/>
        <end position="537"/>
    </location>
</feature>
<comment type="similarity">
    <text evidence="2 13">Belongs to the OXA1/ALB3/YidC family. Type 1 subfamily.</text>
</comment>
<evidence type="ECO:0000256" key="9">
    <source>
        <dbReference type="ARBA" id="ARBA00023136"/>
    </source>
</evidence>
<dbReference type="InterPro" id="IPR038221">
    <property type="entry name" value="YidC_periplasmic_sf"/>
</dbReference>
<evidence type="ECO:0000313" key="17">
    <source>
        <dbReference type="EMBL" id="TCZ74528.1"/>
    </source>
</evidence>
<dbReference type="CDD" id="cd20070">
    <property type="entry name" value="5TM_YidC_Alb3"/>
    <property type="match status" value="1"/>
</dbReference>
<accession>A0A4R4E9K7</accession>
<comment type="subunit">
    <text evidence="13">Interacts with the Sec translocase complex via SecD. Specifically interacts with transmembrane segments of nascent integral membrane proteins during membrane integration.</text>
</comment>
<dbReference type="PANTHER" id="PTHR12428">
    <property type="entry name" value="OXA1"/>
    <property type="match status" value="1"/>
</dbReference>
<dbReference type="Gene3D" id="2.70.98.90">
    <property type="match status" value="1"/>
</dbReference>
<reference evidence="17 18" key="1">
    <citation type="submission" date="2019-03" db="EMBL/GenBank/DDBJ databases">
        <authorList>
            <person name="Kim M.K.M."/>
        </authorList>
    </citation>
    <scope>NUCLEOTIDE SEQUENCE [LARGE SCALE GENOMIC DNA]</scope>
    <source>
        <strain evidence="17 18">17J68-15</strain>
    </source>
</reference>
<dbReference type="GO" id="GO:0051205">
    <property type="term" value="P:protein insertion into membrane"/>
    <property type="evidence" value="ECO:0007669"/>
    <property type="project" value="TreeGrafter"/>
</dbReference>
<feature type="transmembrane region" description="Helical" evidence="13">
    <location>
        <begin position="6"/>
        <end position="24"/>
    </location>
</feature>
<feature type="compositionally biased region" description="Basic and acidic residues" evidence="14">
    <location>
        <begin position="596"/>
        <end position="609"/>
    </location>
</feature>
<gene>
    <name evidence="13 17" type="primary">yidC</name>
    <name evidence="17" type="ORF">E0486_02565</name>
</gene>
<feature type="transmembrane region" description="Helical" evidence="13">
    <location>
        <begin position="489"/>
        <end position="509"/>
    </location>
</feature>
<dbReference type="NCBIfam" id="TIGR03592">
    <property type="entry name" value="yidC_oxa1_cterm"/>
    <property type="match status" value="1"/>
</dbReference>
<comment type="caution">
    <text evidence="17">The sequence shown here is derived from an EMBL/GenBank/DDBJ whole genome shotgun (WGS) entry which is preliminary data.</text>
</comment>
<proteinExistence type="inferred from homology"/>
<dbReference type="InterPro" id="IPR028055">
    <property type="entry name" value="YidC/Oxa/ALB_C"/>
</dbReference>
<keyword evidence="5 13" id="KW-1003">Cell membrane</keyword>
<dbReference type="PRINTS" id="PR00701">
    <property type="entry name" value="60KDINNERMP"/>
</dbReference>
<dbReference type="PANTHER" id="PTHR12428:SF65">
    <property type="entry name" value="CYTOCHROME C OXIDASE ASSEMBLY PROTEIN COX18, MITOCHONDRIAL"/>
    <property type="match status" value="1"/>
</dbReference>
<dbReference type="AlphaFoldDB" id="A0A4R4E9K7"/>
<evidence type="ECO:0000259" key="16">
    <source>
        <dbReference type="Pfam" id="PF14849"/>
    </source>
</evidence>
<dbReference type="NCBIfam" id="NF002356">
    <property type="entry name" value="PRK01318.2-3"/>
    <property type="match status" value="1"/>
</dbReference>
<evidence type="ECO:0000256" key="11">
    <source>
        <dbReference type="ARBA" id="ARBA00033245"/>
    </source>
</evidence>
<dbReference type="EMBL" id="SKFH01000002">
    <property type="protein sequence ID" value="TCZ74528.1"/>
    <property type="molecule type" value="Genomic_DNA"/>
</dbReference>
<feature type="domain" description="Membrane insertase YidC/Oxa/ALB C-terminal" evidence="15">
    <location>
        <begin position="367"/>
        <end position="560"/>
    </location>
</feature>
<dbReference type="NCBIfam" id="TIGR03593">
    <property type="entry name" value="yidC_nterm"/>
    <property type="match status" value="1"/>
</dbReference>
<evidence type="ECO:0000256" key="2">
    <source>
        <dbReference type="ARBA" id="ARBA00010527"/>
    </source>
</evidence>
<feature type="transmembrane region" description="Helical" evidence="13">
    <location>
        <begin position="358"/>
        <end position="381"/>
    </location>
</feature>
<evidence type="ECO:0000256" key="7">
    <source>
        <dbReference type="ARBA" id="ARBA00022927"/>
    </source>
</evidence>
<dbReference type="HAMAP" id="MF_01810">
    <property type="entry name" value="YidC_type1"/>
    <property type="match status" value="1"/>
</dbReference>
<evidence type="ECO:0000256" key="13">
    <source>
        <dbReference type="HAMAP-Rule" id="MF_01810"/>
    </source>
</evidence>
<comment type="function">
    <text evidence="13">Required for the insertion and/or proper folding and/or complex formation of integral membrane proteins into the membrane. Involved in integration of membrane proteins that insert both dependently and independently of the Sec translocase complex, as well as at least some lipoproteins. Aids folding of multispanning membrane proteins.</text>
</comment>
<dbReference type="GO" id="GO:0005886">
    <property type="term" value="C:plasma membrane"/>
    <property type="evidence" value="ECO:0007669"/>
    <property type="project" value="UniProtKB-SubCell"/>
</dbReference>
<dbReference type="InterPro" id="IPR019998">
    <property type="entry name" value="Membr_insert_YidC"/>
</dbReference>
<evidence type="ECO:0000256" key="8">
    <source>
        <dbReference type="ARBA" id="ARBA00022989"/>
    </source>
</evidence>
<name>A0A4R4E9K7_9BACT</name>